<proteinExistence type="predicted"/>
<comment type="caution">
    <text evidence="2">The sequence shown here is derived from an EMBL/GenBank/DDBJ whole genome shotgun (WGS) entry which is preliminary data.</text>
</comment>
<keyword evidence="1" id="KW-0472">Membrane</keyword>
<keyword evidence="3" id="KW-1185">Reference proteome</keyword>
<evidence type="ECO:0000313" key="2">
    <source>
        <dbReference type="EMBL" id="CAK0903725.1"/>
    </source>
</evidence>
<name>A0ABN9XV30_9DINO</name>
<reference evidence="2" key="1">
    <citation type="submission" date="2023-10" db="EMBL/GenBank/DDBJ databases">
        <authorList>
            <person name="Chen Y."/>
            <person name="Shah S."/>
            <person name="Dougan E. K."/>
            <person name="Thang M."/>
            <person name="Chan C."/>
        </authorList>
    </citation>
    <scope>NUCLEOTIDE SEQUENCE [LARGE SCALE GENOMIC DNA]</scope>
</reference>
<dbReference type="EMBL" id="CAUYUJ010021281">
    <property type="protein sequence ID" value="CAK0903725.1"/>
    <property type="molecule type" value="Genomic_DNA"/>
</dbReference>
<dbReference type="InterPro" id="IPR023352">
    <property type="entry name" value="MAPEG-like_dom_sf"/>
</dbReference>
<evidence type="ECO:0000313" key="3">
    <source>
        <dbReference type="Proteomes" id="UP001189429"/>
    </source>
</evidence>
<feature type="transmembrane region" description="Helical" evidence="1">
    <location>
        <begin position="74"/>
        <end position="92"/>
    </location>
</feature>
<feature type="transmembrane region" description="Helical" evidence="1">
    <location>
        <begin position="31"/>
        <end position="54"/>
    </location>
</feature>
<dbReference type="Gene3D" id="1.20.120.550">
    <property type="entry name" value="Membrane associated eicosanoid/glutathione metabolism-like domain"/>
    <property type="match status" value="1"/>
</dbReference>
<dbReference type="Proteomes" id="UP001189429">
    <property type="component" value="Unassembled WGS sequence"/>
</dbReference>
<organism evidence="2 3">
    <name type="scientific">Prorocentrum cordatum</name>
    <dbReference type="NCBI Taxonomy" id="2364126"/>
    <lineage>
        <taxon>Eukaryota</taxon>
        <taxon>Sar</taxon>
        <taxon>Alveolata</taxon>
        <taxon>Dinophyceae</taxon>
        <taxon>Prorocentrales</taxon>
        <taxon>Prorocentraceae</taxon>
        <taxon>Prorocentrum</taxon>
    </lineage>
</organism>
<accession>A0ABN9XV30</accession>
<feature type="transmembrane region" description="Helical" evidence="1">
    <location>
        <begin position="202"/>
        <end position="222"/>
    </location>
</feature>
<keyword evidence="1" id="KW-1133">Transmembrane helix</keyword>
<keyword evidence="1" id="KW-0812">Transmembrane</keyword>
<feature type="transmembrane region" description="Helical" evidence="1">
    <location>
        <begin position="156"/>
        <end position="182"/>
    </location>
</feature>
<evidence type="ECO:0000256" key="1">
    <source>
        <dbReference type="SAM" id="Phobius"/>
    </source>
</evidence>
<sequence>MTQPLMSDGANGLPVADEAEKSKASAKSVKMISAIFVVGHAISFGLAFAIYKLGSTSKYDSAAKAAFNADGSGMGAYAFFSAVVYSMLTWWLNMYPLIPKSRVMLQNKQMRSNMYIYQVNGSSPSEQPAVLLDETGDVGMYNRANRSMHHFTEWTGGVLFTSLCCIHVYPFPVFVLIVVLAVGRVLHQNGYATGGYGKHAPGFMLAIASYTTIEMLCLIAGVRQLMLS</sequence>
<evidence type="ECO:0008006" key="4">
    <source>
        <dbReference type="Google" id="ProtNLM"/>
    </source>
</evidence>
<protein>
    <recommendedName>
        <fullName evidence="4">Glutathione transferase</fullName>
    </recommendedName>
</protein>
<gene>
    <name evidence="2" type="ORF">PCOR1329_LOCUS79951</name>
</gene>
<dbReference type="SUPFAM" id="SSF161084">
    <property type="entry name" value="MAPEG domain-like"/>
    <property type="match status" value="1"/>
</dbReference>